<evidence type="ECO:0000256" key="2">
    <source>
        <dbReference type="ARBA" id="ARBA00022448"/>
    </source>
</evidence>
<evidence type="ECO:0000256" key="5">
    <source>
        <dbReference type="ARBA" id="ARBA00022989"/>
    </source>
</evidence>
<evidence type="ECO:0000256" key="7">
    <source>
        <dbReference type="RuleBase" id="RU363032"/>
    </source>
</evidence>
<dbReference type="AlphaFoldDB" id="A0ABD5E327"/>
<dbReference type="GO" id="GO:0005886">
    <property type="term" value="C:plasma membrane"/>
    <property type="evidence" value="ECO:0007669"/>
    <property type="project" value="UniProtKB-SubCell"/>
</dbReference>
<comment type="subcellular location">
    <subcellularLocation>
        <location evidence="1 7">Cell membrane</location>
        <topology evidence="1 7">Multi-pass membrane protein</topology>
    </subcellularLocation>
</comment>
<accession>A0ABD5E327</accession>
<evidence type="ECO:0000256" key="3">
    <source>
        <dbReference type="ARBA" id="ARBA00022475"/>
    </source>
</evidence>
<comment type="similarity">
    <text evidence="7">Belongs to the binding-protein-dependent transport system permease family.</text>
</comment>
<protein>
    <submittedName>
        <fullName evidence="9">Sugar ABC transporter permease</fullName>
    </submittedName>
</protein>
<name>A0ABD5E327_9ACTN</name>
<dbReference type="PANTHER" id="PTHR43005:SF1">
    <property type="entry name" value="SPERMIDINE_PUTRESCINE TRANSPORT SYSTEM PERMEASE PROTEIN"/>
    <property type="match status" value="1"/>
</dbReference>
<feature type="transmembrane region" description="Helical" evidence="7">
    <location>
        <begin position="94"/>
        <end position="115"/>
    </location>
</feature>
<dbReference type="Gene3D" id="1.10.3720.10">
    <property type="entry name" value="MetI-like"/>
    <property type="match status" value="1"/>
</dbReference>
<dbReference type="SUPFAM" id="SSF161098">
    <property type="entry name" value="MetI-like"/>
    <property type="match status" value="1"/>
</dbReference>
<keyword evidence="2 7" id="KW-0813">Transport</keyword>
<gene>
    <name evidence="9" type="ORF">RM574_06840</name>
</gene>
<feature type="transmembrane region" description="Helical" evidence="7">
    <location>
        <begin position="177"/>
        <end position="198"/>
    </location>
</feature>
<feature type="transmembrane region" description="Helical" evidence="7">
    <location>
        <begin position="284"/>
        <end position="306"/>
    </location>
</feature>
<dbReference type="CDD" id="cd06261">
    <property type="entry name" value="TM_PBP2"/>
    <property type="match status" value="1"/>
</dbReference>
<keyword evidence="3" id="KW-1003">Cell membrane</keyword>
<dbReference type="InterPro" id="IPR035906">
    <property type="entry name" value="MetI-like_sf"/>
</dbReference>
<feature type="transmembrane region" description="Helical" evidence="7">
    <location>
        <begin position="235"/>
        <end position="257"/>
    </location>
</feature>
<evidence type="ECO:0000256" key="1">
    <source>
        <dbReference type="ARBA" id="ARBA00004651"/>
    </source>
</evidence>
<evidence type="ECO:0000313" key="10">
    <source>
        <dbReference type="Proteomes" id="UP001183607"/>
    </source>
</evidence>
<evidence type="ECO:0000259" key="8">
    <source>
        <dbReference type="PROSITE" id="PS50928"/>
    </source>
</evidence>
<dbReference type="InterPro" id="IPR000515">
    <property type="entry name" value="MetI-like"/>
</dbReference>
<comment type="caution">
    <text evidence="9">The sequence shown here is derived from an EMBL/GenBank/DDBJ whole genome shotgun (WGS) entry which is preliminary data.</text>
</comment>
<organism evidence="9 10">
    <name type="scientific">Streptomyces evansiae</name>
    <dbReference type="NCBI Taxonomy" id="3075535"/>
    <lineage>
        <taxon>Bacteria</taxon>
        <taxon>Bacillati</taxon>
        <taxon>Actinomycetota</taxon>
        <taxon>Actinomycetes</taxon>
        <taxon>Kitasatosporales</taxon>
        <taxon>Streptomycetaceae</taxon>
        <taxon>Streptomyces</taxon>
    </lineage>
</organism>
<feature type="transmembrane region" description="Helical" evidence="7">
    <location>
        <begin position="127"/>
        <end position="148"/>
    </location>
</feature>
<evidence type="ECO:0000256" key="6">
    <source>
        <dbReference type="ARBA" id="ARBA00023136"/>
    </source>
</evidence>
<keyword evidence="6 7" id="KW-0472">Membrane</keyword>
<dbReference type="Proteomes" id="UP001183607">
    <property type="component" value="Unassembled WGS sequence"/>
</dbReference>
<dbReference type="RefSeq" id="WP_093853356.1">
    <property type="nucleotide sequence ID" value="NZ_JAVRER010000007.1"/>
</dbReference>
<evidence type="ECO:0000313" key="9">
    <source>
        <dbReference type="EMBL" id="MDT0415207.1"/>
    </source>
</evidence>
<feature type="domain" description="ABC transmembrane type-1" evidence="8">
    <location>
        <begin position="90"/>
        <end position="305"/>
    </location>
</feature>
<reference evidence="10" key="1">
    <citation type="submission" date="2023-07" db="EMBL/GenBank/DDBJ databases">
        <title>30 novel species of actinomycetes from the DSMZ collection.</title>
        <authorList>
            <person name="Nouioui I."/>
        </authorList>
    </citation>
    <scope>NUCLEOTIDE SEQUENCE [LARGE SCALE GENOMIC DNA]</scope>
    <source>
        <strain evidence="10">DSM 41982</strain>
    </source>
</reference>
<feature type="transmembrane region" description="Helical" evidence="7">
    <location>
        <begin position="26"/>
        <end position="46"/>
    </location>
</feature>
<proteinExistence type="inferred from homology"/>
<evidence type="ECO:0000256" key="4">
    <source>
        <dbReference type="ARBA" id="ARBA00022692"/>
    </source>
</evidence>
<keyword evidence="5 7" id="KW-1133">Transmembrane helix</keyword>
<dbReference type="PROSITE" id="PS50928">
    <property type="entry name" value="ABC_TM1"/>
    <property type="match status" value="1"/>
</dbReference>
<keyword evidence="4 7" id="KW-0812">Transmembrane</keyword>
<dbReference type="EMBL" id="JAVRER010000007">
    <property type="protein sequence ID" value="MDT0415207.1"/>
    <property type="molecule type" value="Genomic_DNA"/>
</dbReference>
<dbReference type="PANTHER" id="PTHR43005">
    <property type="entry name" value="BLR7065 PROTEIN"/>
    <property type="match status" value="1"/>
</dbReference>
<dbReference type="Pfam" id="PF00528">
    <property type="entry name" value="BPD_transp_1"/>
    <property type="match status" value="1"/>
</dbReference>
<sequence>MAYALSEPRTGPGTTSGRTGKVRRSFLLRLAFLVPVVVHTAVFFLYPLARNLLLSFQDHGIRSVYSGDAPWNGLANYRRLFDDPVFHKTLGNTLVFVVVSLLAQFVIGLGLAEFFRRSFPLGGVLRSLLLVPWLLPLVVAGTVFRWMLDTSNGVVNQVLLALRLVDDPVPWLNDPGYAMAGVLLCNIWIGVPFNMVILHGGLQAIPGALYEAAALDGAGPVATFRYITLPQLRPVIGVVLTLGLVYTLKVFDVIWVMTKGGPANATQTVTTYGYQLSFGGLSQFGLGAAAGNLLIVVATAFALLYLRSMRAEDHTAPGRK</sequence>